<evidence type="ECO:0000313" key="2">
    <source>
        <dbReference type="Proteomes" id="UP000724584"/>
    </source>
</evidence>
<sequence>MAASSCHESASVPDTAASAASELLDLFSYRFVKLSKVREWSKFKRCQDLERDEYKLQLELKDIAADESHFYFISHRWNTPEHPDPDGAQLSRIKGLGDEEALLFYDYCALPQRPRDETQQWLFSRMVKELSDFVGKMKVIVLNDPKYMTRSWCLMEYFMAAFRGCLVCDEVRDEHLLELQATANALAAFREPKSATAAFEAARSQKMGRIAHWFFGIFQDSEVTNGTLDFMAMNHTWVGSDAL</sequence>
<reference evidence="1 2" key="1">
    <citation type="journal article" date="2021" name="Nat. Commun.">
        <title>Genetic determinants of endophytism in the Arabidopsis root mycobiome.</title>
        <authorList>
            <person name="Mesny F."/>
            <person name="Miyauchi S."/>
            <person name="Thiergart T."/>
            <person name="Pickel B."/>
            <person name="Atanasova L."/>
            <person name="Karlsson M."/>
            <person name="Huettel B."/>
            <person name="Barry K.W."/>
            <person name="Haridas S."/>
            <person name="Chen C."/>
            <person name="Bauer D."/>
            <person name="Andreopoulos W."/>
            <person name="Pangilinan J."/>
            <person name="LaButti K."/>
            <person name="Riley R."/>
            <person name="Lipzen A."/>
            <person name="Clum A."/>
            <person name="Drula E."/>
            <person name="Henrissat B."/>
            <person name="Kohler A."/>
            <person name="Grigoriev I.V."/>
            <person name="Martin F.M."/>
            <person name="Hacquard S."/>
        </authorList>
    </citation>
    <scope>NUCLEOTIDE SEQUENCE [LARGE SCALE GENOMIC DNA]</scope>
    <source>
        <strain evidence="1 2">MPI-SDFR-AT-0079</strain>
    </source>
</reference>
<protein>
    <submittedName>
        <fullName evidence="1">Uncharacterized protein</fullName>
    </submittedName>
</protein>
<comment type="caution">
    <text evidence="1">The sequence shown here is derived from an EMBL/GenBank/DDBJ whole genome shotgun (WGS) entry which is preliminary data.</text>
</comment>
<name>A0ACB7PHK1_9PEZI</name>
<organism evidence="1 2">
    <name type="scientific">Chaetomium tenue</name>
    <dbReference type="NCBI Taxonomy" id="1854479"/>
    <lineage>
        <taxon>Eukaryota</taxon>
        <taxon>Fungi</taxon>
        <taxon>Dikarya</taxon>
        <taxon>Ascomycota</taxon>
        <taxon>Pezizomycotina</taxon>
        <taxon>Sordariomycetes</taxon>
        <taxon>Sordariomycetidae</taxon>
        <taxon>Sordariales</taxon>
        <taxon>Chaetomiaceae</taxon>
        <taxon>Chaetomium</taxon>
    </lineage>
</organism>
<keyword evidence="2" id="KW-1185">Reference proteome</keyword>
<dbReference type="EMBL" id="JAGIZQ010000002">
    <property type="protein sequence ID" value="KAH6641067.1"/>
    <property type="molecule type" value="Genomic_DNA"/>
</dbReference>
<evidence type="ECO:0000313" key="1">
    <source>
        <dbReference type="EMBL" id="KAH6641067.1"/>
    </source>
</evidence>
<dbReference type="Proteomes" id="UP000724584">
    <property type="component" value="Unassembled WGS sequence"/>
</dbReference>
<proteinExistence type="predicted"/>
<accession>A0ACB7PHK1</accession>
<gene>
    <name evidence="1" type="ORF">F5144DRAFT_545173</name>
</gene>